<feature type="compositionally biased region" description="Polar residues" evidence="2">
    <location>
        <begin position="72"/>
        <end position="82"/>
    </location>
</feature>
<protein>
    <recommendedName>
        <fullName evidence="5">Methyltransferase</fullName>
    </recommendedName>
</protein>
<dbReference type="GO" id="GO:0008168">
    <property type="term" value="F:methyltransferase activity"/>
    <property type="evidence" value="ECO:0007669"/>
    <property type="project" value="TreeGrafter"/>
</dbReference>
<dbReference type="CDD" id="cd02440">
    <property type="entry name" value="AdoMet_MTases"/>
    <property type="match status" value="1"/>
</dbReference>
<feature type="compositionally biased region" description="Acidic residues" evidence="2">
    <location>
        <begin position="96"/>
        <end position="109"/>
    </location>
</feature>
<evidence type="ECO:0008006" key="5">
    <source>
        <dbReference type="Google" id="ProtNLM"/>
    </source>
</evidence>
<gene>
    <name evidence="3" type="ORF">FANTH_8258</name>
</gene>
<evidence type="ECO:0000256" key="2">
    <source>
        <dbReference type="SAM" id="MobiDB-lite"/>
    </source>
</evidence>
<keyword evidence="4" id="KW-1185">Reference proteome</keyword>
<reference evidence="3 4" key="1">
    <citation type="journal article" date="2020" name="BMC Genomics">
        <title>Correction to: Identification and distribution of gene clusters required for synthesis of sphingolipid metabolism inhibitors in diverse species of the filamentous fungus Fusarium.</title>
        <authorList>
            <person name="Kim H.S."/>
            <person name="Lohmar J.M."/>
            <person name="Busman M."/>
            <person name="Brown D.W."/>
            <person name="Naumann T.A."/>
            <person name="Divon H.H."/>
            <person name="Lysoe E."/>
            <person name="Uhlig S."/>
            <person name="Proctor R.H."/>
        </authorList>
    </citation>
    <scope>NUCLEOTIDE SEQUENCE [LARGE SCALE GENOMIC DNA]</scope>
    <source>
        <strain evidence="3 4">NRRL 25214</strain>
    </source>
</reference>
<dbReference type="Gene3D" id="3.40.50.150">
    <property type="entry name" value="Vaccinia Virus protein VP39"/>
    <property type="match status" value="1"/>
</dbReference>
<dbReference type="Pfam" id="PF13489">
    <property type="entry name" value="Methyltransf_23"/>
    <property type="match status" value="1"/>
</dbReference>
<accession>A0A8H4ZB60</accession>
<evidence type="ECO:0000313" key="3">
    <source>
        <dbReference type="EMBL" id="KAF5243249.1"/>
    </source>
</evidence>
<evidence type="ECO:0000313" key="4">
    <source>
        <dbReference type="Proteomes" id="UP000573603"/>
    </source>
</evidence>
<feature type="region of interest" description="Disordered" evidence="2">
    <location>
        <begin position="72"/>
        <end position="109"/>
    </location>
</feature>
<name>A0A8H4ZB60_9HYPO</name>
<dbReference type="Proteomes" id="UP000573603">
    <property type="component" value="Unassembled WGS sequence"/>
</dbReference>
<proteinExistence type="inferred from homology"/>
<dbReference type="PANTHER" id="PTHR43591">
    <property type="entry name" value="METHYLTRANSFERASE"/>
    <property type="match status" value="1"/>
</dbReference>
<comment type="caution">
    <text evidence="3">The sequence shown here is derived from an EMBL/GenBank/DDBJ whole genome shotgun (WGS) entry which is preliminary data.</text>
</comment>
<dbReference type="InterPro" id="IPR029063">
    <property type="entry name" value="SAM-dependent_MTases_sf"/>
</dbReference>
<dbReference type="SUPFAM" id="SSF53335">
    <property type="entry name" value="S-adenosyl-L-methionine-dependent methyltransferases"/>
    <property type="match status" value="1"/>
</dbReference>
<organism evidence="3 4">
    <name type="scientific">Fusarium anthophilum</name>
    <dbReference type="NCBI Taxonomy" id="48485"/>
    <lineage>
        <taxon>Eukaryota</taxon>
        <taxon>Fungi</taxon>
        <taxon>Dikarya</taxon>
        <taxon>Ascomycota</taxon>
        <taxon>Pezizomycotina</taxon>
        <taxon>Sordariomycetes</taxon>
        <taxon>Hypocreomycetidae</taxon>
        <taxon>Hypocreales</taxon>
        <taxon>Nectriaceae</taxon>
        <taxon>Fusarium</taxon>
        <taxon>Fusarium fujikuroi species complex</taxon>
    </lineage>
</organism>
<sequence>MLLFSAALPCKYLVSSGFIRKSDHERIKCQDRTNSQHVSNTNDPAHTLNKPFELCFRTTITDRKLWCTGWRTTSPKSSSPAAEQSPPRDAHSPEEAVLEVGDDDSALGVTDDELSTASLRSSIYEYHMINGRGYHKDEKYWLPSDQNESERLDLQNHQLLLTFGGKRYFSPNADTAKRVLDVGTGTGIWAVEFADEHPHAEVFGIDIAPIQPDFVPPNCTFEIDDAEKEWTWTKPFDYIFIRLMVGSVANWDKLIRQCYDNLEPGGWVEVIDPVFPAKSEDGSLKPDSPLHRWDELTAKGALALGRPFDEGVNHEKRLKEAGFVNVTRKAFKWPTNTWPKDPKFKEIGLWTLANIERNLETISSFLLRQGLGMSQEEILVFIAEVRAEMRNLEVHAYWEVFVVTGQKPEEKP</sequence>
<evidence type="ECO:0000256" key="1">
    <source>
        <dbReference type="ARBA" id="ARBA00038158"/>
    </source>
</evidence>
<comment type="similarity">
    <text evidence="1">Belongs to the methyltransferase superfamily. LaeA methyltransferase family.</text>
</comment>
<dbReference type="AlphaFoldDB" id="A0A8H4ZB60"/>
<dbReference type="PANTHER" id="PTHR43591:SF105">
    <property type="entry name" value="METHYLTRANSFERASE DOMAIN-CONTAINING PROTEIN-RELATED"/>
    <property type="match status" value="1"/>
</dbReference>
<dbReference type="EMBL" id="JABEVY010000193">
    <property type="protein sequence ID" value="KAF5243249.1"/>
    <property type="molecule type" value="Genomic_DNA"/>
</dbReference>